<dbReference type="InterPro" id="IPR011006">
    <property type="entry name" value="CheY-like_superfamily"/>
</dbReference>
<dbReference type="PANTHER" id="PTHR43547">
    <property type="entry name" value="TWO-COMPONENT HISTIDINE KINASE"/>
    <property type="match status" value="1"/>
</dbReference>
<keyword evidence="3 4" id="KW-0597">Phosphoprotein</keyword>
<evidence type="ECO:0000259" key="6">
    <source>
        <dbReference type="PROSITE" id="PS50110"/>
    </source>
</evidence>
<dbReference type="SUPFAM" id="SSF55874">
    <property type="entry name" value="ATPase domain of HSP90 chaperone/DNA topoisomerase II/histidine kinase"/>
    <property type="match status" value="1"/>
</dbReference>
<gene>
    <name evidence="7" type="ORF">HNR65_000830</name>
</gene>
<sequence length="385" mass="42074">MNAEKSDIVVVDDNLDNLRILSDMLRNHGYTPRPAASGTLALDAVKASPPVLILLDIMMPETDGFEVCRQLKSGNETRDIPVIFITALDQLENKVRAFAAGGVDYITKPFQEAEVMARINTHVGLVRAKKHLRETEARMQKLRKYESLVRMAGAVAHRFNNDLQAVLGNLEMAVTDCAAEGSAPQTLTAAMRSAEKAAGIARLMVTYTGKIRGDKESMDLGNWCQDNLAELNALMGSHQALDCRWRHPAPVISADAGQIRQMVTALLQNACEATDKNTTTTIELFFDTVSPDAILQQNRFPVDWVAENRKYACIRVKDAGCGIAETDTEKIFDPFFTTHFTGRGLGLSLVLGIAMAHRGSVAVESRPGAGSTFQVYLPAARDPKA</sequence>
<evidence type="ECO:0000256" key="2">
    <source>
        <dbReference type="ARBA" id="ARBA00012438"/>
    </source>
</evidence>
<reference evidence="7 8" key="1">
    <citation type="submission" date="2020-07" db="EMBL/GenBank/DDBJ databases">
        <title>Genomic Encyclopedia of Type Strains, Phase IV (KMG-IV): sequencing the most valuable type-strain genomes for metagenomic binning, comparative biology and taxonomic classification.</title>
        <authorList>
            <person name="Goeker M."/>
        </authorList>
    </citation>
    <scope>NUCLEOTIDE SEQUENCE [LARGE SCALE GENOMIC DNA]</scope>
    <source>
        <strain evidence="7 8">DSM 17721</strain>
    </source>
</reference>
<dbReference type="InterPro" id="IPR036890">
    <property type="entry name" value="HATPase_C_sf"/>
</dbReference>
<dbReference type="EC" id="2.7.13.3" evidence="2"/>
<accession>A0A7W0C7E1</accession>
<dbReference type="SMART" id="SM00387">
    <property type="entry name" value="HATPase_c"/>
    <property type="match status" value="1"/>
</dbReference>
<dbReference type="InterPro" id="IPR003594">
    <property type="entry name" value="HATPase_dom"/>
</dbReference>
<dbReference type="AlphaFoldDB" id="A0A7W0C7E1"/>
<comment type="caution">
    <text evidence="7">The sequence shown here is derived from an EMBL/GenBank/DDBJ whole genome shotgun (WGS) entry which is preliminary data.</text>
</comment>
<evidence type="ECO:0000256" key="4">
    <source>
        <dbReference type="PROSITE-ProRule" id="PRU00169"/>
    </source>
</evidence>
<dbReference type="PROSITE" id="PS50110">
    <property type="entry name" value="RESPONSE_REGULATORY"/>
    <property type="match status" value="1"/>
</dbReference>
<protein>
    <recommendedName>
        <fullName evidence="2">histidine kinase</fullName>
        <ecNumber evidence="2">2.7.13.3</ecNumber>
    </recommendedName>
</protein>
<dbReference type="InterPro" id="IPR004358">
    <property type="entry name" value="Sig_transdc_His_kin-like_C"/>
</dbReference>
<dbReference type="Gene3D" id="1.10.287.130">
    <property type="match status" value="1"/>
</dbReference>
<dbReference type="PROSITE" id="PS50109">
    <property type="entry name" value="HIS_KIN"/>
    <property type="match status" value="1"/>
</dbReference>
<evidence type="ECO:0000313" key="8">
    <source>
        <dbReference type="Proteomes" id="UP000525298"/>
    </source>
</evidence>
<organism evidence="7 8">
    <name type="scientific">Desulfosalsimonas propionicica</name>
    <dbReference type="NCBI Taxonomy" id="332175"/>
    <lineage>
        <taxon>Bacteria</taxon>
        <taxon>Pseudomonadati</taxon>
        <taxon>Thermodesulfobacteriota</taxon>
        <taxon>Desulfobacteria</taxon>
        <taxon>Desulfobacterales</taxon>
        <taxon>Desulfosalsimonadaceae</taxon>
        <taxon>Desulfosalsimonas</taxon>
    </lineage>
</organism>
<feature type="modified residue" description="4-aspartylphosphate" evidence="4">
    <location>
        <position position="56"/>
    </location>
</feature>
<keyword evidence="8" id="KW-1185">Reference proteome</keyword>
<proteinExistence type="predicted"/>
<name>A0A7W0C7E1_9BACT</name>
<dbReference type="CDD" id="cd19920">
    <property type="entry name" value="REC_PA4781-like"/>
    <property type="match status" value="1"/>
</dbReference>
<dbReference type="Gene3D" id="3.40.50.2300">
    <property type="match status" value="1"/>
</dbReference>
<evidence type="ECO:0000259" key="5">
    <source>
        <dbReference type="PROSITE" id="PS50109"/>
    </source>
</evidence>
<dbReference type="Pfam" id="PF00072">
    <property type="entry name" value="Response_reg"/>
    <property type="match status" value="1"/>
</dbReference>
<dbReference type="Gene3D" id="3.30.565.10">
    <property type="entry name" value="Histidine kinase-like ATPase, C-terminal domain"/>
    <property type="match status" value="1"/>
</dbReference>
<dbReference type="PANTHER" id="PTHR43547:SF2">
    <property type="entry name" value="HYBRID SIGNAL TRANSDUCTION HISTIDINE KINASE C"/>
    <property type="match status" value="1"/>
</dbReference>
<dbReference type="EMBL" id="JACDUS010000002">
    <property type="protein sequence ID" value="MBA2880512.1"/>
    <property type="molecule type" value="Genomic_DNA"/>
</dbReference>
<dbReference type="InterPro" id="IPR001789">
    <property type="entry name" value="Sig_transdc_resp-reg_receiver"/>
</dbReference>
<dbReference type="SMART" id="SM00448">
    <property type="entry name" value="REC"/>
    <property type="match status" value="1"/>
</dbReference>
<evidence type="ECO:0000256" key="1">
    <source>
        <dbReference type="ARBA" id="ARBA00000085"/>
    </source>
</evidence>
<comment type="catalytic activity">
    <reaction evidence="1">
        <text>ATP + protein L-histidine = ADP + protein N-phospho-L-histidine.</text>
        <dbReference type="EC" id="2.7.13.3"/>
    </reaction>
</comment>
<dbReference type="Pfam" id="PF02518">
    <property type="entry name" value="HATPase_c"/>
    <property type="match status" value="1"/>
</dbReference>
<evidence type="ECO:0000256" key="3">
    <source>
        <dbReference type="ARBA" id="ARBA00022553"/>
    </source>
</evidence>
<evidence type="ECO:0000313" key="7">
    <source>
        <dbReference type="EMBL" id="MBA2880512.1"/>
    </source>
</evidence>
<dbReference type="Proteomes" id="UP000525298">
    <property type="component" value="Unassembled WGS sequence"/>
</dbReference>
<dbReference type="SUPFAM" id="SSF52172">
    <property type="entry name" value="CheY-like"/>
    <property type="match status" value="1"/>
</dbReference>
<dbReference type="PRINTS" id="PR00344">
    <property type="entry name" value="BCTRLSENSOR"/>
</dbReference>
<dbReference type="GO" id="GO:0000155">
    <property type="term" value="F:phosphorelay sensor kinase activity"/>
    <property type="evidence" value="ECO:0007669"/>
    <property type="project" value="TreeGrafter"/>
</dbReference>
<dbReference type="RefSeq" id="WP_181550189.1">
    <property type="nucleotide sequence ID" value="NZ_JACDUS010000002.1"/>
</dbReference>
<keyword evidence="7" id="KW-0418">Kinase</keyword>
<keyword evidence="7" id="KW-0808">Transferase</keyword>
<feature type="domain" description="Histidine kinase" evidence="5">
    <location>
        <begin position="154"/>
        <end position="381"/>
    </location>
</feature>
<dbReference type="InterPro" id="IPR005467">
    <property type="entry name" value="His_kinase_dom"/>
</dbReference>
<feature type="domain" description="Response regulatory" evidence="6">
    <location>
        <begin position="7"/>
        <end position="123"/>
    </location>
</feature>